<accession>A0ABN8J1Y3</accession>
<sequence length="67" mass="6708">MGRGDQRMADITSASAEHMFQMSSIICMLFGRCLFLEAAGVGPLEGRGAAGEGGGAGGADARAPPPP</sequence>
<dbReference type="EMBL" id="OW152819">
    <property type="protein sequence ID" value="CAH2073036.1"/>
    <property type="molecule type" value="Genomic_DNA"/>
</dbReference>
<evidence type="ECO:0000313" key="2">
    <source>
        <dbReference type="EMBL" id="CAH2073036.1"/>
    </source>
</evidence>
<evidence type="ECO:0000256" key="1">
    <source>
        <dbReference type="SAM" id="MobiDB-lite"/>
    </source>
</evidence>
<feature type="compositionally biased region" description="Gly residues" evidence="1">
    <location>
        <begin position="46"/>
        <end position="58"/>
    </location>
</feature>
<reference evidence="2" key="1">
    <citation type="submission" date="2022-03" db="EMBL/GenBank/DDBJ databases">
        <authorList>
            <person name="Martin H S."/>
        </authorList>
    </citation>
    <scope>NUCLEOTIDE SEQUENCE</scope>
</reference>
<keyword evidence="3" id="KW-1185">Reference proteome</keyword>
<feature type="non-terminal residue" evidence="2">
    <location>
        <position position="1"/>
    </location>
</feature>
<gene>
    <name evidence="2" type="ORF">IPOD504_LOCUS15453</name>
</gene>
<name>A0ABN8J1Y3_9NEOP</name>
<organism evidence="2 3">
    <name type="scientific">Iphiclides podalirius</name>
    <name type="common">scarce swallowtail</name>
    <dbReference type="NCBI Taxonomy" id="110791"/>
    <lineage>
        <taxon>Eukaryota</taxon>
        <taxon>Metazoa</taxon>
        <taxon>Ecdysozoa</taxon>
        <taxon>Arthropoda</taxon>
        <taxon>Hexapoda</taxon>
        <taxon>Insecta</taxon>
        <taxon>Pterygota</taxon>
        <taxon>Neoptera</taxon>
        <taxon>Endopterygota</taxon>
        <taxon>Lepidoptera</taxon>
        <taxon>Glossata</taxon>
        <taxon>Ditrysia</taxon>
        <taxon>Papilionoidea</taxon>
        <taxon>Papilionidae</taxon>
        <taxon>Papilioninae</taxon>
        <taxon>Iphiclides</taxon>
    </lineage>
</organism>
<dbReference type="Proteomes" id="UP000837857">
    <property type="component" value="Chromosome 7"/>
</dbReference>
<feature type="region of interest" description="Disordered" evidence="1">
    <location>
        <begin position="46"/>
        <end position="67"/>
    </location>
</feature>
<proteinExistence type="predicted"/>
<protein>
    <submittedName>
        <fullName evidence="2">Uncharacterized protein</fullName>
    </submittedName>
</protein>
<evidence type="ECO:0000313" key="3">
    <source>
        <dbReference type="Proteomes" id="UP000837857"/>
    </source>
</evidence>